<dbReference type="Proteomes" id="UP000187209">
    <property type="component" value="Unassembled WGS sequence"/>
</dbReference>
<organism evidence="2 3">
    <name type="scientific">Stentor coeruleus</name>
    <dbReference type="NCBI Taxonomy" id="5963"/>
    <lineage>
        <taxon>Eukaryota</taxon>
        <taxon>Sar</taxon>
        <taxon>Alveolata</taxon>
        <taxon>Ciliophora</taxon>
        <taxon>Postciliodesmatophora</taxon>
        <taxon>Heterotrichea</taxon>
        <taxon>Heterotrichida</taxon>
        <taxon>Stentoridae</taxon>
        <taxon>Stentor</taxon>
    </lineage>
</organism>
<dbReference type="EMBL" id="MPUH01000610">
    <property type="protein sequence ID" value="OMJ76812.1"/>
    <property type="molecule type" value="Genomic_DNA"/>
</dbReference>
<evidence type="ECO:0000313" key="2">
    <source>
        <dbReference type="EMBL" id="OMJ76812.1"/>
    </source>
</evidence>
<evidence type="ECO:0000256" key="1">
    <source>
        <dbReference type="SAM" id="MobiDB-lite"/>
    </source>
</evidence>
<feature type="compositionally biased region" description="Basic and acidic residues" evidence="1">
    <location>
        <begin position="110"/>
        <end position="119"/>
    </location>
</feature>
<evidence type="ECO:0000313" key="3">
    <source>
        <dbReference type="Proteomes" id="UP000187209"/>
    </source>
</evidence>
<dbReference type="OrthoDB" id="288167at2759"/>
<comment type="caution">
    <text evidence="2">The sequence shown here is derived from an EMBL/GenBank/DDBJ whole genome shotgun (WGS) entry which is preliminary data.</text>
</comment>
<gene>
    <name evidence="2" type="ORF">SteCoe_23748</name>
</gene>
<dbReference type="AlphaFoldDB" id="A0A1R2BJ67"/>
<feature type="region of interest" description="Disordered" evidence="1">
    <location>
        <begin position="93"/>
        <end position="153"/>
    </location>
</feature>
<reference evidence="2 3" key="1">
    <citation type="submission" date="2016-11" db="EMBL/GenBank/DDBJ databases">
        <title>The macronuclear genome of Stentor coeruleus: a giant cell with tiny introns.</title>
        <authorList>
            <person name="Slabodnick M."/>
            <person name="Ruby J.G."/>
            <person name="Reiff S.B."/>
            <person name="Swart E.C."/>
            <person name="Gosai S."/>
            <person name="Prabakaran S."/>
            <person name="Witkowska E."/>
            <person name="Larue G.E."/>
            <person name="Fisher S."/>
            <person name="Freeman R.M."/>
            <person name="Gunawardena J."/>
            <person name="Chu W."/>
            <person name="Stover N.A."/>
            <person name="Gregory B.D."/>
            <person name="Nowacki M."/>
            <person name="Derisi J."/>
            <person name="Roy S.W."/>
            <person name="Marshall W.F."/>
            <person name="Sood P."/>
        </authorList>
    </citation>
    <scope>NUCLEOTIDE SEQUENCE [LARGE SCALE GENOMIC DNA]</scope>
    <source>
        <strain evidence="2">WM001</strain>
    </source>
</reference>
<accession>A0A1R2BJ67</accession>
<feature type="region of interest" description="Disordered" evidence="1">
    <location>
        <begin position="1"/>
        <end position="20"/>
    </location>
</feature>
<proteinExistence type="predicted"/>
<keyword evidence="3" id="KW-1185">Reference proteome</keyword>
<name>A0A1R2BJ67_9CILI</name>
<sequence length="441" mass="51264">MALKRTFSFSKKNKQPSKPVIKQDPEAELFNEMIEKEHELERVCEPKVIHDLISIYTRAIEYYSQKHNQKYLDFQSRMHKMLIKPEVLSALKQENSSSSSSSQKVSNTNKSEKTSENSHKKAKSLPPEKPNDPTHPTPEVVLTPEFNATKDDQVKEELMPILILNDENTDKSDEIHDLQAPSPPSPTIKHIPHEYDIKPFAHFEPRENIHINNHHHLHHEQDGIPVPHFGSEPKDNIPYSKEIMMLRRQKSDITKKNLNKHFHNQINKDKNSRSLKIIIDRHVSNNKNTANKAAAELKSQESALERRLASRQKIKLTRSMSFTSTKSAMENLNCDLSELYIENDLDSKSTCFTVVEHANEHCEKYEKKLEEIMEKNFAERALKIAEIKHKYETQMSEIAGMGDIMQMLVQQMKTNMKDEIDTIVDEYDKKRKEEIAELKIE</sequence>
<protein>
    <submittedName>
        <fullName evidence="2">Uncharacterized protein</fullName>
    </submittedName>
</protein>